<keyword evidence="3" id="KW-1185">Reference proteome</keyword>
<reference evidence="2 3" key="1">
    <citation type="submission" date="2022-10" db="EMBL/GenBank/DDBJ databases">
        <authorList>
            <person name="Xie J."/>
            <person name="Shen N."/>
        </authorList>
    </citation>
    <scope>NUCLEOTIDE SEQUENCE [LARGE SCALE GENOMIC DNA]</scope>
    <source>
        <strain evidence="2 3">DSM 41681</strain>
    </source>
</reference>
<sequence>MEWTLEVVAVPVTDVDRAKRFYADKVGFKVDVDSEVAPGIRVVQLTPPGSRCSIALTEGLPGAPGQPPLKPGTLTGLQVCVTDIAAAHKELVARGVEVSAVRHASHEGWTDGPGTEEWNSFMFFKDPDGNGWTVQEAPAPLSER</sequence>
<name>A0ABU6C416_9ACTN</name>
<dbReference type="InterPro" id="IPR029068">
    <property type="entry name" value="Glyas_Bleomycin-R_OHBP_Dase"/>
</dbReference>
<dbReference type="Proteomes" id="UP001352223">
    <property type="component" value="Unassembled WGS sequence"/>
</dbReference>
<organism evidence="2 3">
    <name type="scientific">Streptomyces kunmingensis</name>
    <dbReference type="NCBI Taxonomy" id="68225"/>
    <lineage>
        <taxon>Bacteria</taxon>
        <taxon>Bacillati</taxon>
        <taxon>Actinomycetota</taxon>
        <taxon>Actinomycetes</taxon>
        <taxon>Kitasatosporales</taxon>
        <taxon>Streptomycetaceae</taxon>
        <taxon>Streptomyces</taxon>
    </lineage>
</organism>
<gene>
    <name evidence="2" type="ORF">OKJ48_02175</name>
</gene>
<dbReference type="Pfam" id="PF00903">
    <property type="entry name" value="Glyoxalase"/>
    <property type="match status" value="1"/>
</dbReference>
<evidence type="ECO:0000259" key="1">
    <source>
        <dbReference type="PROSITE" id="PS51819"/>
    </source>
</evidence>
<proteinExistence type="predicted"/>
<dbReference type="Gene3D" id="3.10.180.10">
    <property type="entry name" value="2,3-Dihydroxybiphenyl 1,2-Dioxygenase, domain 1"/>
    <property type="match status" value="1"/>
</dbReference>
<comment type="caution">
    <text evidence="2">The sequence shown here is derived from an EMBL/GenBank/DDBJ whole genome shotgun (WGS) entry which is preliminary data.</text>
</comment>
<dbReference type="InterPro" id="IPR004360">
    <property type="entry name" value="Glyas_Fos-R_dOase_dom"/>
</dbReference>
<protein>
    <submittedName>
        <fullName evidence="2">VOC family protein</fullName>
    </submittedName>
</protein>
<feature type="domain" description="VOC" evidence="1">
    <location>
        <begin position="4"/>
        <end position="137"/>
    </location>
</feature>
<dbReference type="PANTHER" id="PTHR36437:SF2">
    <property type="entry name" value="GLYOXALASE_BLEOMYCIN RESISTANCE PROTEIN_DIOXYGENASE"/>
    <property type="match status" value="1"/>
</dbReference>
<dbReference type="RefSeq" id="WP_324766055.1">
    <property type="nucleotide sequence ID" value="NZ_BAAATS010000014.1"/>
</dbReference>
<accession>A0ABU6C416</accession>
<dbReference type="SUPFAM" id="SSF54593">
    <property type="entry name" value="Glyoxalase/Bleomycin resistance protein/Dihydroxybiphenyl dioxygenase"/>
    <property type="match status" value="1"/>
</dbReference>
<dbReference type="EMBL" id="JAOZYB010000003">
    <property type="protein sequence ID" value="MEB3959070.1"/>
    <property type="molecule type" value="Genomic_DNA"/>
</dbReference>
<dbReference type="PANTHER" id="PTHR36437">
    <property type="entry name" value="GLYOXALASE/BLEOMYCIN RESISTANCE PROTEIN/DIOXYGENASE"/>
    <property type="match status" value="1"/>
</dbReference>
<evidence type="ECO:0000313" key="2">
    <source>
        <dbReference type="EMBL" id="MEB3959070.1"/>
    </source>
</evidence>
<dbReference type="PROSITE" id="PS51819">
    <property type="entry name" value="VOC"/>
    <property type="match status" value="1"/>
</dbReference>
<evidence type="ECO:0000313" key="3">
    <source>
        <dbReference type="Proteomes" id="UP001352223"/>
    </source>
</evidence>
<dbReference type="InterPro" id="IPR037523">
    <property type="entry name" value="VOC_core"/>
</dbReference>